<sequence length="18" mass="2007">MVPLTIAYISTVNQAVMR</sequence>
<evidence type="ECO:0000313" key="1">
    <source>
        <dbReference type="EMBL" id="JAH74974.1"/>
    </source>
</evidence>
<protein>
    <submittedName>
        <fullName evidence="1">Uncharacterized protein</fullName>
    </submittedName>
</protein>
<dbReference type="AlphaFoldDB" id="A0A0E9VA34"/>
<proteinExistence type="predicted"/>
<reference evidence="1" key="1">
    <citation type="submission" date="2014-11" db="EMBL/GenBank/DDBJ databases">
        <authorList>
            <person name="Amaro Gonzalez C."/>
        </authorList>
    </citation>
    <scope>NUCLEOTIDE SEQUENCE</scope>
</reference>
<accession>A0A0E9VA34</accession>
<dbReference type="EMBL" id="GBXM01033603">
    <property type="protein sequence ID" value="JAH74974.1"/>
    <property type="molecule type" value="Transcribed_RNA"/>
</dbReference>
<name>A0A0E9VA34_ANGAN</name>
<reference evidence="1" key="2">
    <citation type="journal article" date="2015" name="Fish Shellfish Immunol.">
        <title>Early steps in the European eel (Anguilla anguilla)-Vibrio vulnificus interaction in the gills: Role of the RtxA13 toxin.</title>
        <authorList>
            <person name="Callol A."/>
            <person name="Pajuelo D."/>
            <person name="Ebbesson L."/>
            <person name="Teles M."/>
            <person name="MacKenzie S."/>
            <person name="Amaro C."/>
        </authorList>
    </citation>
    <scope>NUCLEOTIDE SEQUENCE</scope>
</reference>
<organism evidence="1">
    <name type="scientific">Anguilla anguilla</name>
    <name type="common">European freshwater eel</name>
    <name type="synonym">Muraena anguilla</name>
    <dbReference type="NCBI Taxonomy" id="7936"/>
    <lineage>
        <taxon>Eukaryota</taxon>
        <taxon>Metazoa</taxon>
        <taxon>Chordata</taxon>
        <taxon>Craniata</taxon>
        <taxon>Vertebrata</taxon>
        <taxon>Euteleostomi</taxon>
        <taxon>Actinopterygii</taxon>
        <taxon>Neopterygii</taxon>
        <taxon>Teleostei</taxon>
        <taxon>Anguilliformes</taxon>
        <taxon>Anguillidae</taxon>
        <taxon>Anguilla</taxon>
    </lineage>
</organism>